<keyword evidence="2" id="KW-1185">Reference proteome</keyword>
<sequence>MLALPPGSTVQDGQLTLPAGAAPADLRRLAHQLQIAADEHDPTLLPEPTGPTPDVVIVRFDFDFVLHQRRAWDDGQITGGFMPGMADLLKKALALPHIAVVVQTIRPAKTLEWIVEWLAEHGIPAVVDDGTQCSRDMFYTRTDAVLVTRTLRVAGATVDRALVKQGPDAVRELIVGLKRPSENRKAVR</sequence>
<comment type="caution">
    <text evidence="1">The sequence shown here is derived from an EMBL/GenBank/DDBJ whole genome shotgun (WGS) entry which is preliminary data.</text>
</comment>
<evidence type="ECO:0000313" key="2">
    <source>
        <dbReference type="Proteomes" id="UP001291653"/>
    </source>
</evidence>
<gene>
    <name evidence="1" type="ORF">SYYSPA8_27265</name>
</gene>
<dbReference type="InterPro" id="IPR023214">
    <property type="entry name" value="HAD_sf"/>
</dbReference>
<organism evidence="1 2">
    <name type="scientific">Streptomyces yaizuensis</name>
    <dbReference type="NCBI Taxonomy" id="2989713"/>
    <lineage>
        <taxon>Bacteria</taxon>
        <taxon>Bacillati</taxon>
        <taxon>Actinomycetota</taxon>
        <taxon>Actinomycetes</taxon>
        <taxon>Kitasatosporales</taxon>
        <taxon>Streptomycetaceae</taxon>
        <taxon>Streptomyces</taxon>
    </lineage>
</organism>
<proteinExistence type="predicted"/>
<protein>
    <submittedName>
        <fullName evidence="1">Uncharacterized protein</fullName>
    </submittedName>
</protein>
<name>A0ABQ5P641_9ACTN</name>
<evidence type="ECO:0000313" key="1">
    <source>
        <dbReference type="EMBL" id="GLF98072.1"/>
    </source>
</evidence>
<dbReference type="EMBL" id="BSBI01000013">
    <property type="protein sequence ID" value="GLF98072.1"/>
    <property type="molecule type" value="Genomic_DNA"/>
</dbReference>
<dbReference type="Gene3D" id="3.40.50.1000">
    <property type="entry name" value="HAD superfamily/HAD-like"/>
    <property type="match status" value="1"/>
</dbReference>
<accession>A0ABQ5P641</accession>
<dbReference type="RefSeq" id="WP_323450061.1">
    <property type="nucleotide sequence ID" value="NZ_BSBI01000013.1"/>
</dbReference>
<dbReference type="Proteomes" id="UP001291653">
    <property type="component" value="Unassembled WGS sequence"/>
</dbReference>
<reference evidence="1 2" key="1">
    <citation type="submission" date="2022-10" db="EMBL/GenBank/DDBJ databases">
        <title>Draft genome sequence of Streptomyces sp. YSPA8.</title>
        <authorList>
            <person name="Moriuchi R."/>
            <person name="Dohra H."/>
            <person name="Yamamura H."/>
            <person name="Kodani S."/>
        </authorList>
    </citation>
    <scope>NUCLEOTIDE SEQUENCE [LARGE SCALE GENOMIC DNA]</scope>
    <source>
        <strain evidence="1 2">YSPA8</strain>
    </source>
</reference>